<feature type="transmembrane region" description="Helical" evidence="23">
    <location>
        <begin position="907"/>
        <end position="925"/>
    </location>
</feature>
<evidence type="ECO:0000256" key="16">
    <source>
        <dbReference type="ARBA" id="ARBA00023211"/>
    </source>
</evidence>
<evidence type="ECO:0000256" key="7">
    <source>
        <dbReference type="ARBA" id="ARBA00022679"/>
    </source>
</evidence>
<comment type="subcellular location">
    <subcellularLocation>
        <location evidence="2 23">Cell membrane</location>
        <topology evidence="2 23">Multi-pass membrane protein</topology>
    </subcellularLocation>
</comment>
<feature type="active site" evidence="19">
    <location>
        <position position="778"/>
    </location>
</feature>
<feature type="region of interest" description="Disordered" evidence="24">
    <location>
        <begin position="130"/>
        <end position="169"/>
    </location>
</feature>
<keyword evidence="16" id="KW-0464">Manganese</keyword>
<evidence type="ECO:0000256" key="3">
    <source>
        <dbReference type="ARBA" id="ARBA00004768"/>
    </source>
</evidence>
<feature type="binding site" evidence="20">
    <location>
        <position position="315"/>
    </location>
    <ligand>
        <name>UDP-alpha-D-glucose</name>
        <dbReference type="ChEBI" id="CHEBI:58885"/>
    </ligand>
</feature>
<evidence type="ECO:0000256" key="24">
    <source>
        <dbReference type="SAM" id="MobiDB-lite"/>
    </source>
</evidence>
<comment type="caution">
    <text evidence="26">The sequence shown here is derived from an EMBL/GenBank/DDBJ whole genome shotgun (WGS) entry which is preliminary data.</text>
</comment>
<dbReference type="GO" id="GO:0008270">
    <property type="term" value="F:zinc ion binding"/>
    <property type="evidence" value="ECO:0007669"/>
    <property type="project" value="UniProtKB-KW"/>
</dbReference>
<keyword evidence="12 23" id="KW-0135">Cellulose biosynthesis</keyword>
<feature type="transmembrane region" description="Helical" evidence="23">
    <location>
        <begin position="849"/>
        <end position="869"/>
    </location>
</feature>
<evidence type="ECO:0000256" key="10">
    <source>
        <dbReference type="ARBA" id="ARBA00022771"/>
    </source>
</evidence>
<evidence type="ECO:0000256" key="4">
    <source>
        <dbReference type="ARBA" id="ARBA00007548"/>
    </source>
</evidence>
<comment type="catalytic activity">
    <reaction evidence="18 23">
        <text>[(1-&gt;4)-beta-D-glucosyl](n) + UDP-alpha-D-glucose = [(1-&gt;4)-beta-D-glucosyl](n+1) + UDP + H(+)</text>
        <dbReference type="Rhea" id="RHEA:19929"/>
        <dbReference type="Rhea" id="RHEA-COMP:10033"/>
        <dbReference type="Rhea" id="RHEA-COMP:10034"/>
        <dbReference type="ChEBI" id="CHEBI:15378"/>
        <dbReference type="ChEBI" id="CHEBI:18246"/>
        <dbReference type="ChEBI" id="CHEBI:58223"/>
        <dbReference type="ChEBI" id="CHEBI:58885"/>
        <dbReference type="EC" id="2.4.1.12"/>
    </reaction>
</comment>
<evidence type="ECO:0000313" key="26">
    <source>
        <dbReference type="EMBL" id="KAG2548573.1"/>
    </source>
</evidence>
<dbReference type="Gene3D" id="3.30.40.10">
    <property type="entry name" value="Zinc/RING finger domain, C3HC4 (zinc finger)"/>
    <property type="match status" value="1"/>
</dbReference>
<dbReference type="GO" id="GO:0016760">
    <property type="term" value="F:cellulose synthase (UDP-forming) activity"/>
    <property type="evidence" value="ECO:0007669"/>
    <property type="project" value="UniProtKB-EC"/>
</dbReference>
<keyword evidence="17 23" id="KW-0961">Cell wall biogenesis/degradation</keyword>
<dbReference type="Proteomes" id="UP000823388">
    <property type="component" value="Chromosome 9K"/>
</dbReference>
<keyword evidence="27" id="KW-1185">Reference proteome</keyword>
<keyword evidence="8 23" id="KW-0812">Transmembrane</keyword>
<feature type="compositionally biased region" description="Basic and acidic residues" evidence="24">
    <location>
        <begin position="158"/>
        <end position="169"/>
    </location>
</feature>
<evidence type="ECO:0000256" key="20">
    <source>
        <dbReference type="PIRSR" id="PIRSR605150-2"/>
    </source>
</evidence>
<dbReference type="EC" id="2.4.1.12" evidence="23"/>
<gene>
    <name evidence="26" type="ORF">PVAP13_9KG193600</name>
</gene>
<feature type="active site" evidence="19">
    <location>
        <position position="351"/>
    </location>
</feature>
<dbReference type="InterPro" id="IPR027934">
    <property type="entry name" value="CES_Znf_RING"/>
</dbReference>
<evidence type="ECO:0000256" key="12">
    <source>
        <dbReference type="ARBA" id="ARBA00022916"/>
    </source>
</evidence>
<dbReference type="PROSITE" id="PS50089">
    <property type="entry name" value="ZF_RING_2"/>
    <property type="match status" value="1"/>
</dbReference>
<comment type="similarity">
    <text evidence="4 23">Belongs to the glycosyltransferase 2 family. Plant cellulose synthase subfamily.</text>
</comment>
<dbReference type="GO" id="GO:0005886">
    <property type="term" value="C:plasma membrane"/>
    <property type="evidence" value="ECO:0007669"/>
    <property type="project" value="UniProtKB-SubCell"/>
</dbReference>
<dbReference type="EMBL" id="CM029053">
    <property type="protein sequence ID" value="KAG2548573.1"/>
    <property type="molecule type" value="Genomic_DNA"/>
</dbReference>
<feature type="transmembrane region" description="Helical" evidence="23">
    <location>
        <begin position="881"/>
        <end position="901"/>
    </location>
</feature>
<dbReference type="FunFam" id="3.30.40.10:FF:000558">
    <property type="entry name" value="Cellulose synthase"/>
    <property type="match status" value="1"/>
</dbReference>
<dbReference type="GO" id="GO:0030244">
    <property type="term" value="P:cellulose biosynthetic process"/>
    <property type="evidence" value="ECO:0007669"/>
    <property type="project" value="UniProtKB-KW"/>
</dbReference>
<evidence type="ECO:0000256" key="14">
    <source>
        <dbReference type="ARBA" id="ARBA00023054"/>
    </source>
</evidence>
<dbReference type="Pfam" id="PF14569">
    <property type="entry name" value="zf-UDP"/>
    <property type="match status" value="1"/>
</dbReference>
<evidence type="ECO:0000256" key="2">
    <source>
        <dbReference type="ARBA" id="ARBA00004651"/>
    </source>
</evidence>
<evidence type="ECO:0000256" key="13">
    <source>
        <dbReference type="ARBA" id="ARBA00022989"/>
    </source>
</evidence>
<evidence type="ECO:0000256" key="11">
    <source>
        <dbReference type="ARBA" id="ARBA00022833"/>
    </source>
</evidence>
<dbReference type="SUPFAM" id="SSF57850">
    <property type="entry name" value="RING/U-box"/>
    <property type="match status" value="1"/>
</dbReference>
<dbReference type="InterPro" id="IPR029044">
    <property type="entry name" value="Nucleotide-diphossugar_trans"/>
</dbReference>
<comment type="cofactor">
    <cofactor evidence="1">
        <name>Mn(2+)</name>
        <dbReference type="ChEBI" id="CHEBI:29035"/>
    </cofactor>
</comment>
<feature type="binding site" evidence="21">
    <location>
        <position position="493"/>
    </location>
    <ligand>
        <name>Mn(2+)</name>
        <dbReference type="ChEBI" id="CHEBI:29035"/>
    </ligand>
</feature>
<keyword evidence="11 23" id="KW-0862">Zinc</keyword>
<evidence type="ECO:0000313" key="27">
    <source>
        <dbReference type="Proteomes" id="UP000823388"/>
    </source>
</evidence>
<dbReference type="PANTHER" id="PTHR13301">
    <property type="entry name" value="X-BOX TRANSCRIPTION FACTOR-RELATED"/>
    <property type="match status" value="1"/>
</dbReference>
<keyword evidence="15 23" id="KW-0472">Membrane</keyword>
<evidence type="ECO:0000256" key="15">
    <source>
        <dbReference type="ARBA" id="ARBA00023136"/>
    </source>
</evidence>
<evidence type="ECO:0000256" key="5">
    <source>
        <dbReference type="ARBA" id="ARBA00022475"/>
    </source>
</evidence>
<feature type="binding site" evidence="20">
    <location>
        <position position="321"/>
    </location>
    <ligand>
        <name>UDP-alpha-D-glucose</name>
        <dbReference type="ChEBI" id="CHEBI:58885"/>
    </ligand>
</feature>
<feature type="binding site" evidence="20">
    <location>
        <position position="492"/>
    </location>
    <ligand>
        <name>UDP-alpha-D-glucose</name>
        <dbReference type="ChEBI" id="CHEBI:58885"/>
    </ligand>
</feature>
<evidence type="ECO:0000256" key="23">
    <source>
        <dbReference type="RuleBase" id="RU361116"/>
    </source>
</evidence>
<dbReference type="AlphaFoldDB" id="A0A8T0NH65"/>
<keyword evidence="5 23" id="KW-1003">Cell membrane</keyword>
<accession>A0A8T0NH65</accession>
<dbReference type="GO" id="GO:0071555">
    <property type="term" value="P:cell wall organization"/>
    <property type="evidence" value="ECO:0007669"/>
    <property type="project" value="UniProtKB-KW"/>
</dbReference>
<feature type="binding site" evidence="20">
    <location>
        <position position="322"/>
    </location>
    <ligand>
        <name>UDP-alpha-D-glucose</name>
        <dbReference type="ChEBI" id="CHEBI:58885"/>
    </ligand>
</feature>
<keyword evidence="6 23" id="KW-0328">Glycosyltransferase</keyword>
<feature type="transmembrane region" description="Helical" evidence="23">
    <location>
        <begin position="937"/>
        <end position="957"/>
    </location>
</feature>
<dbReference type="CDD" id="cd16617">
    <property type="entry name" value="mRING-HC-C4C4_CesA"/>
    <property type="match status" value="1"/>
</dbReference>
<evidence type="ECO:0000256" key="22">
    <source>
        <dbReference type="PROSITE-ProRule" id="PRU00175"/>
    </source>
</evidence>
<feature type="compositionally biased region" description="Polar residues" evidence="24">
    <location>
        <begin position="144"/>
        <end position="153"/>
    </location>
</feature>
<feature type="domain" description="RING-type" evidence="25">
    <location>
        <begin position="36"/>
        <end position="82"/>
    </location>
</feature>
<dbReference type="Pfam" id="PF03552">
    <property type="entry name" value="Cellulose_synt"/>
    <property type="match status" value="1"/>
</dbReference>
<evidence type="ECO:0000256" key="8">
    <source>
        <dbReference type="ARBA" id="ARBA00022692"/>
    </source>
</evidence>
<organism evidence="26 27">
    <name type="scientific">Panicum virgatum</name>
    <name type="common">Blackwell switchgrass</name>
    <dbReference type="NCBI Taxonomy" id="38727"/>
    <lineage>
        <taxon>Eukaryota</taxon>
        <taxon>Viridiplantae</taxon>
        <taxon>Streptophyta</taxon>
        <taxon>Embryophyta</taxon>
        <taxon>Tracheophyta</taxon>
        <taxon>Spermatophyta</taxon>
        <taxon>Magnoliopsida</taxon>
        <taxon>Liliopsida</taxon>
        <taxon>Poales</taxon>
        <taxon>Poaceae</taxon>
        <taxon>PACMAD clade</taxon>
        <taxon>Panicoideae</taxon>
        <taxon>Panicodae</taxon>
        <taxon>Paniceae</taxon>
        <taxon>Panicinae</taxon>
        <taxon>Panicum</taxon>
        <taxon>Panicum sect. Hiantes</taxon>
    </lineage>
</organism>
<evidence type="ECO:0000256" key="9">
    <source>
        <dbReference type="ARBA" id="ARBA00022723"/>
    </source>
</evidence>
<dbReference type="GO" id="GO:0009834">
    <property type="term" value="P:plant-type secondary cell wall biogenesis"/>
    <property type="evidence" value="ECO:0007669"/>
    <property type="project" value="UniProtKB-ARBA"/>
</dbReference>
<evidence type="ECO:0000256" key="18">
    <source>
        <dbReference type="ARBA" id="ARBA00048682"/>
    </source>
</evidence>
<keyword evidence="14" id="KW-0175">Coiled coil</keyword>
<evidence type="ECO:0000259" key="25">
    <source>
        <dbReference type="PROSITE" id="PS50089"/>
    </source>
</evidence>
<evidence type="ECO:0000256" key="1">
    <source>
        <dbReference type="ARBA" id="ARBA00001936"/>
    </source>
</evidence>
<dbReference type="InterPro" id="IPR005150">
    <property type="entry name" value="Cellulose_synth"/>
</dbReference>
<keyword evidence="10 22" id="KW-0863">Zinc-finger</keyword>
<comment type="caution">
    <text evidence="23">Lacks conserved residue(s) required for the propagation of feature annotation.</text>
</comment>
<comment type="cofactor">
    <cofactor evidence="23">
        <name>Zn(2+)</name>
        <dbReference type="ChEBI" id="CHEBI:29105"/>
    </cofactor>
    <text evidence="23">Binds 2 Zn(2+) ions per subunit.</text>
</comment>
<proteinExistence type="inferred from homology"/>
<dbReference type="InterPro" id="IPR013083">
    <property type="entry name" value="Znf_RING/FYVE/PHD"/>
</dbReference>
<sequence length="976" mass="110114">MDAGGLAAGSHMRGELHVVRGRDAEAARSGADVRTCRVCGDEVGAREDGQPFVACAECGFPVCRPCYEYERSDGTQRCPQCNTRYKRQKGCPRVEGDEDDGPEMDDLEEEFPAAKSPGKKPHEPVAFDVYSENGEQPPQRWRTGGQTLSSFTGSVAGKDLEAEREMEAGSMEWKDRIDKWKTKQEKRGKLNHDDSDDDDEKNDDEYMLLAEARQPLWRKVPIPSSQINPYRIVIVLRLVVLCFFLKFRITTPATDAVPLWLASVVCELWFALSWILDQLPKWAPVTRETYLDRLALRYDREGEACRLAPIDFFVSTVDPLKEPPLITANTVLSILAVDYPVDRASCYVSDDGASMLLFDTLSETAEFARRWVPFCKKFGVEPRAPEFYFSQKMDYLKDKVQPTFVKERRAMKREYEEFKVRVNALVAKAQKKPEEGWVMQDGTPWPGNNTRDHPGMIQVYLGSQGALDVEGRELPRLVYVSREKRPGYNHHKKAGAMNALVRVSAVLTNAPFILNLDCDHYVNNSKAVREAMCFLMDPQLGRKLCYVQFPQRFDGIDRHDRYANRNVVFFDINMKGLDGIQGPVYVGTGCVFNRQALYGYDPPRPEKRPKMTCDCWPSWCCCCCCFGGGSKHQRRGKNKGGGADSGADEPRRGLLGFYRKRGGKKDKLGAKKGGAGLYSKKHQQRAAFELEEIEEGLEGYEELDRSSLMSQKGFEKRFGQSPVFIASTLVEDGGLPQGAAADPAALIKEAIHVISCGYEEKTEWGKEIGWIYGSVTEDILTGFKMHCRGWKSVYCTPARPAFKGSAPINLSDRLHQVLRWALGSVEIFMSRHCPLWYAYGGRLKWLERFAYTNTIVYPFTSIPLLLYLFKWTTLLVPPTTLIIINMVGIVAGVSDAVNNGYGSWGPLFGKLFFSFWVIVHLYPFLKGLMGRQNRTPTIVVLWSILLASIFSLVWVRIDPFIPKAKGPILKPCGVEC</sequence>
<evidence type="ECO:0000256" key="21">
    <source>
        <dbReference type="PIRSR" id="PIRSR605150-3"/>
    </source>
</evidence>
<evidence type="ECO:0000256" key="19">
    <source>
        <dbReference type="PIRSR" id="PIRSR605150-1"/>
    </source>
</evidence>
<feature type="binding site" evidence="21">
    <location>
        <position position="517"/>
    </location>
    <ligand>
        <name>Mn(2+)</name>
        <dbReference type="ChEBI" id="CHEBI:29035"/>
    </ligand>
</feature>
<evidence type="ECO:0000256" key="6">
    <source>
        <dbReference type="ARBA" id="ARBA00022676"/>
    </source>
</evidence>
<keyword evidence="9 23" id="KW-0479">Metal-binding</keyword>
<dbReference type="FunFam" id="3.90.550.10:FF:000009">
    <property type="entry name" value="Cellulose synthase"/>
    <property type="match status" value="1"/>
</dbReference>
<protein>
    <recommendedName>
        <fullName evidence="23">Cellulose synthase</fullName>
        <ecNumber evidence="23">2.4.1.12</ecNumber>
    </recommendedName>
</protein>
<reference evidence="26 27" key="1">
    <citation type="submission" date="2020-05" db="EMBL/GenBank/DDBJ databases">
        <title>WGS assembly of Panicum virgatum.</title>
        <authorList>
            <person name="Lovell J.T."/>
            <person name="Jenkins J."/>
            <person name="Shu S."/>
            <person name="Juenger T.E."/>
            <person name="Schmutz J."/>
        </authorList>
    </citation>
    <scope>NUCLEOTIDE SEQUENCE [LARGE SCALE GENOMIC DNA]</scope>
    <source>
        <strain evidence="27">cv. AP13</strain>
    </source>
</reference>
<comment type="pathway">
    <text evidence="3 23">Glycan metabolism; plant cellulose biosynthesis.</text>
</comment>
<evidence type="ECO:0000256" key="17">
    <source>
        <dbReference type="ARBA" id="ARBA00023316"/>
    </source>
</evidence>
<feature type="binding site" evidence="20">
    <location>
        <position position="351"/>
    </location>
    <ligand>
        <name>UDP-alpha-D-glucose</name>
        <dbReference type="ChEBI" id="CHEBI:58885"/>
    </ligand>
</feature>
<keyword evidence="7 23" id="KW-0808">Transferase</keyword>
<dbReference type="InterPro" id="IPR001841">
    <property type="entry name" value="Znf_RING"/>
</dbReference>
<name>A0A8T0NH65_PANVG</name>
<keyword evidence="13 23" id="KW-1133">Transmembrane helix</keyword>
<dbReference type="SUPFAM" id="SSF53448">
    <property type="entry name" value="Nucleotide-diphospho-sugar transferases"/>
    <property type="match status" value="1"/>
</dbReference>
<dbReference type="Gene3D" id="3.90.550.10">
    <property type="entry name" value="Spore Coat Polysaccharide Biosynthesis Protein SpsA, Chain A"/>
    <property type="match status" value="1"/>
</dbReference>